<dbReference type="GO" id="GO:0005634">
    <property type="term" value="C:nucleus"/>
    <property type="evidence" value="ECO:0007669"/>
    <property type="project" value="TreeGrafter"/>
</dbReference>
<dbReference type="GO" id="GO:0061630">
    <property type="term" value="F:ubiquitin protein ligase activity"/>
    <property type="evidence" value="ECO:0007669"/>
    <property type="project" value="TreeGrafter"/>
</dbReference>
<evidence type="ECO:0000256" key="4">
    <source>
        <dbReference type="ARBA" id="ARBA00022833"/>
    </source>
</evidence>
<keyword evidence="8" id="KW-1185">Reference proteome</keyword>
<dbReference type="PANTHER" id="PTHR10044:SF139">
    <property type="entry name" value="DEATH-ASSOCIATED INHIBITOR OF APOPTOSIS 2"/>
    <property type="match status" value="1"/>
</dbReference>
<keyword evidence="4" id="KW-0862">Zinc</keyword>
<evidence type="ECO:0000256" key="5">
    <source>
        <dbReference type="PROSITE-ProRule" id="PRU00175"/>
    </source>
</evidence>
<dbReference type="InterPro" id="IPR050784">
    <property type="entry name" value="IAP"/>
</dbReference>
<dbReference type="GO" id="GO:0043027">
    <property type="term" value="F:cysteine-type endopeptidase inhibitor activity involved in apoptotic process"/>
    <property type="evidence" value="ECO:0007669"/>
    <property type="project" value="TreeGrafter"/>
</dbReference>
<gene>
    <name evidence="7" type="primary">ITA</name>
    <name evidence="7" type="ORF">CDAR_304781</name>
</gene>
<comment type="caution">
    <text evidence="7">The sequence shown here is derived from an EMBL/GenBank/DDBJ whole genome shotgun (WGS) entry which is preliminary data.</text>
</comment>
<dbReference type="GO" id="GO:0031398">
    <property type="term" value="P:positive regulation of protein ubiquitination"/>
    <property type="evidence" value="ECO:0007669"/>
    <property type="project" value="TreeGrafter"/>
</dbReference>
<dbReference type="Gene3D" id="3.30.40.10">
    <property type="entry name" value="Zinc/RING finger domain, C3HC4 (zinc finger)"/>
    <property type="match status" value="1"/>
</dbReference>
<reference evidence="7 8" key="1">
    <citation type="submission" date="2021-06" db="EMBL/GenBank/DDBJ databases">
        <title>Caerostris darwini draft genome.</title>
        <authorList>
            <person name="Kono N."/>
            <person name="Arakawa K."/>
        </authorList>
    </citation>
    <scope>NUCLEOTIDE SEQUENCE [LARGE SCALE GENOMIC DNA]</scope>
</reference>
<dbReference type="Proteomes" id="UP001054837">
    <property type="component" value="Unassembled WGS sequence"/>
</dbReference>
<dbReference type="FunFam" id="1.10.1170.10:FF:000002">
    <property type="entry name" value="Baculoviral IAP repeat containing 7"/>
    <property type="match status" value="1"/>
</dbReference>
<dbReference type="InterPro" id="IPR001841">
    <property type="entry name" value="Znf_RING"/>
</dbReference>
<dbReference type="CDD" id="cd00022">
    <property type="entry name" value="BIR"/>
    <property type="match status" value="3"/>
</dbReference>
<evidence type="ECO:0000256" key="2">
    <source>
        <dbReference type="ARBA" id="ARBA00022723"/>
    </source>
</evidence>
<dbReference type="PANTHER" id="PTHR10044">
    <property type="entry name" value="INHIBITOR OF APOPTOSIS"/>
    <property type="match status" value="1"/>
</dbReference>
<dbReference type="SUPFAM" id="SSF57924">
    <property type="entry name" value="Inhibitor of apoptosis (IAP) repeat"/>
    <property type="match status" value="4"/>
</dbReference>
<evidence type="ECO:0000256" key="1">
    <source>
        <dbReference type="ARBA" id="ARBA00006672"/>
    </source>
</evidence>
<dbReference type="AlphaFoldDB" id="A0AAV4Q6F3"/>
<dbReference type="GO" id="GO:0051726">
    <property type="term" value="P:regulation of cell cycle"/>
    <property type="evidence" value="ECO:0007669"/>
    <property type="project" value="TreeGrafter"/>
</dbReference>
<feature type="domain" description="RING-type" evidence="6">
    <location>
        <begin position="410"/>
        <end position="445"/>
    </location>
</feature>
<evidence type="ECO:0000313" key="8">
    <source>
        <dbReference type="Proteomes" id="UP001054837"/>
    </source>
</evidence>
<evidence type="ECO:0000259" key="6">
    <source>
        <dbReference type="PROSITE" id="PS50089"/>
    </source>
</evidence>
<accession>A0AAV4Q6F3</accession>
<dbReference type="Pfam" id="PF13920">
    <property type="entry name" value="zf-C3HC4_3"/>
    <property type="match status" value="1"/>
</dbReference>
<dbReference type="PROSITE" id="PS50143">
    <property type="entry name" value="BIR_REPEAT_2"/>
    <property type="match status" value="4"/>
</dbReference>
<protein>
    <submittedName>
        <fullName evidence="7">Inhibitor of apoptosis protein</fullName>
    </submittedName>
</protein>
<dbReference type="Pfam" id="PF00653">
    <property type="entry name" value="BIR"/>
    <property type="match status" value="4"/>
</dbReference>
<name>A0AAV4Q6F3_9ARAC</name>
<dbReference type="InterPro" id="IPR013083">
    <property type="entry name" value="Znf_RING/FYVE/PHD"/>
</dbReference>
<dbReference type="GO" id="GO:0005737">
    <property type="term" value="C:cytoplasm"/>
    <property type="evidence" value="ECO:0007669"/>
    <property type="project" value="TreeGrafter"/>
</dbReference>
<sequence length="469" mass="55773">MLLTNDQYNELNYERKRLETFKGWLNRSPPSKQLTECGFIYTNYADRVQCVFCKIVLQNWELKHKPLQRHAETSPDCPFLRGLNVGNIPLHERYKPVTFYSGYDCKSRKASPDMNEASKRLDSFKYWPHQIYLDKNEFVHSGLYFNNVLDTVKCFSCTVEMYNWGLNDDPMLYHKLYSPDCEYLKTIKIPCPVDNENDYTFYKNEMHRQDSFKDWNCLWKYPQDPSALATQGFFYNKNRDVVQCVFCGVTIAEWNDEKPIIEKHVELSYKCPFLLGRPVGNEPKDPAQRTQFTLNFSNIEMRNEEKRRETFKTWPYFGMDTTELAHVGFYYIGKSDLVQCYMCGGVLGDWSRYDDPWVEHQRHFPKCEYVNMMNRFRIQRTSPYFYKILNPPKPKTEENKLKNEYYGETCKVCQSDEMNILFEPCHHLVSCEDCSIRLFKCPVCRKDIISKKRIYRASMKGPCLKTIDS</sequence>
<dbReference type="GO" id="GO:0043066">
    <property type="term" value="P:negative regulation of apoptotic process"/>
    <property type="evidence" value="ECO:0007669"/>
    <property type="project" value="TreeGrafter"/>
</dbReference>
<evidence type="ECO:0000256" key="3">
    <source>
        <dbReference type="ARBA" id="ARBA00022771"/>
    </source>
</evidence>
<dbReference type="PROSITE" id="PS50089">
    <property type="entry name" value="ZF_RING_2"/>
    <property type="match status" value="1"/>
</dbReference>
<dbReference type="GO" id="GO:0008270">
    <property type="term" value="F:zinc ion binding"/>
    <property type="evidence" value="ECO:0007669"/>
    <property type="project" value="UniProtKB-KW"/>
</dbReference>
<dbReference type="EMBL" id="BPLQ01003870">
    <property type="protein sequence ID" value="GIY03981.1"/>
    <property type="molecule type" value="Genomic_DNA"/>
</dbReference>
<proteinExistence type="inferred from homology"/>
<keyword evidence="3 5" id="KW-0863">Zinc-finger</keyword>
<evidence type="ECO:0000313" key="7">
    <source>
        <dbReference type="EMBL" id="GIY03981.1"/>
    </source>
</evidence>
<comment type="similarity">
    <text evidence="1">Belongs to the IAP family.</text>
</comment>
<dbReference type="SMART" id="SM00238">
    <property type="entry name" value="BIR"/>
    <property type="match status" value="4"/>
</dbReference>
<dbReference type="Gene3D" id="1.10.1170.10">
    <property type="entry name" value="Inhibitor Of Apoptosis Protein (2mihbC-IAP-1), Chain A"/>
    <property type="match status" value="4"/>
</dbReference>
<dbReference type="InterPro" id="IPR001370">
    <property type="entry name" value="BIR_rpt"/>
</dbReference>
<organism evidence="7 8">
    <name type="scientific">Caerostris darwini</name>
    <dbReference type="NCBI Taxonomy" id="1538125"/>
    <lineage>
        <taxon>Eukaryota</taxon>
        <taxon>Metazoa</taxon>
        <taxon>Ecdysozoa</taxon>
        <taxon>Arthropoda</taxon>
        <taxon>Chelicerata</taxon>
        <taxon>Arachnida</taxon>
        <taxon>Araneae</taxon>
        <taxon>Araneomorphae</taxon>
        <taxon>Entelegynae</taxon>
        <taxon>Araneoidea</taxon>
        <taxon>Araneidae</taxon>
        <taxon>Caerostris</taxon>
    </lineage>
</organism>
<keyword evidence="2" id="KW-0479">Metal-binding</keyword>